<evidence type="ECO:0000256" key="2">
    <source>
        <dbReference type="ARBA" id="ARBA00011038"/>
    </source>
</evidence>
<sequence length="326" mass="36015">MTDATTISPKEVGHGEVAGGSSIAPDAGMSPFEQRIIQLAKEFPKGIPGKILQNDMPTTVSADERAIVINKLLAQGILDIYKQGNELLYKLKGGKSSEPDQIKDADNEEKVVFDIIKEASNMGIWIRDIRLASNLTLSQLNKIVKSLETKKLIKAVKSVAASKKKVYMLYGLDPHRSLTGGAWYSDQDFESEFVTILNQQCFKYLSDKRQQAQANVDDVGPKAKMAIALTTLDDLWKYICNLGISKVELTPEDITSILNTLIFDGKVEKIRKGDLEYYLAAEPMLETTGLIQVPCGVCPVIKDCSERGLVNPGSCLYMNNWLSSEF</sequence>
<dbReference type="PIRSF" id="PIRSF028763">
    <property type="entry name" value="RNA_pol_Rpc34"/>
    <property type="match status" value="1"/>
</dbReference>
<evidence type="ECO:0000256" key="5">
    <source>
        <dbReference type="ARBA" id="ARBA00023242"/>
    </source>
</evidence>
<feature type="region of interest" description="Disordered" evidence="8">
    <location>
        <begin position="1"/>
        <end position="26"/>
    </location>
</feature>
<proteinExistence type="inferred from homology"/>
<evidence type="ECO:0000313" key="10">
    <source>
        <dbReference type="Proteomes" id="UP000198287"/>
    </source>
</evidence>
<comment type="similarity">
    <text evidence="2 7">Belongs to the eukaryotic RPC34/RPC39 RNA polymerase subunit family.</text>
</comment>
<dbReference type="SUPFAM" id="SSF46785">
    <property type="entry name" value="Winged helix' DNA-binding domain"/>
    <property type="match status" value="2"/>
</dbReference>
<keyword evidence="4 7" id="KW-0804">Transcription</keyword>
<evidence type="ECO:0000256" key="7">
    <source>
        <dbReference type="PIRNR" id="PIRNR028763"/>
    </source>
</evidence>
<dbReference type="Proteomes" id="UP000198287">
    <property type="component" value="Unassembled WGS sequence"/>
</dbReference>
<dbReference type="GO" id="GO:0005666">
    <property type="term" value="C:RNA polymerase III complex"/>
    <property type="evidence" value="ECO:0007669"/>
    <property type="project" value="UniProtKB-UniRule"/>
</dbReference>
<dbReference type="FunFam" id="1.10.10.10:FF:000116">
    <property type="entry name" value="DNA-directed RNA polymerase III subunit RPC6"/>
    <property type="match status" value="1"/>
</dbReference>
<dbReference type="AlphaFoldDB" id="A0A226ETH1"/>
<dbReference type="GO" id="GO:0005737">
    <property type="term" value="C:cytoplasm"/>
    <property type="evidence" value="ECO:0007669"/>
    <property type="project" value="UniProtKB-ARBA"/>
</dbReference>
<dbReference type="InterPro" id="IPR007832">
    <property type="entry name" value="RNA_pol_Rpc34"/>
</dbReference>
<dbReference type="InterPro" id="IPR036390">
    <property type="entry name" value="WH_DNA-bd_sf"/>
</dbReference>
<evidence type="ECO:0000256" key="1">
    <source>
        <dbReference type="ARBA" id="ARBA00004123"/>
    </source>
</evidence>
<accession>A0A226ETH1</accession>
<organism evidence="9 10">
    <name type="scientific">Folsomia candida</name>
    <name type="common">Springtail</name>
    <dbReference type="NCBI Taxonomy" id="158441"/>
    <lineage>
        <taxon>Eukaryota</taxon>
        <taxon>Metazoa</taxon>
        <taxon>Ecdysozoa</taxon>
        <taxon>Arthropoda</taxon>
        <taxon>Hexapoda</taxon>
        <taxon>Collembola</taxon>
        <taxon>Entomobryomorpha</taxon>
        <taxon>Isotomoidea</taxon>
        <taxon>Isotomidae</taxon>
        <taxon>Proisotominae</taxon>
        <taxon>Folsomia</taxon>
    </lineage>
</organism>
<dbReference type="GO" id="GO:0006383">
    <property type="term" value="P:transcription by RNA polymerase III"/>
    <property type="evidence" value="ECO:0007669"/>
    <property type="project" value="UniProtKB-UniRule"/>
</dbReference>
<keyword evidence="3 7" id="KW-0240">DNA-directed RNA polymerase</keyword>
<protein>
    <recommendedName>
        <fullName evidence="7">DNA-directed RNA polymerase III subunit RPC6</fullName>
        <shortName evidence="7">RNA polymerase III subunit C6</shortName>
    </recommendedName>
</protein>
<dbReference type="InterPro" id="IPR036388">
    <property type="entry name" value="WH-like_DNA-bd_sf"/>
</dbReference>
<comment type="subcellular location">
    <subcellularLocation>
        <location evidence="1 7">Nucleus</location>
    </subcellularLocation>
</comment>
<evidence type="ECO:0000256" key="8">
    <source>
        <dbReference type="SAM" id="MobiDB-lite"/>
    </source>
</evidence>
<dbReference type="FunFam" id="1.10.10.10:FF:000237">
    <property type="entry name" value="DNA-directed RNA polymerase III subunit RPC6"/>
    <property type="match status" value="1"/>
</dbReference>
<keyword evidence="5 7" id="KW-0539">Nucleus</keyword>
<evidence type="ECO:0000256" key="4">
    <source>
        <dbReference type="ARBA" id="ARBA00023163"/>
    </source>
</evidence>
<name>A0A226ETH1_FOLCA</name>
<evidence type="ECO:0000256" key="6">
    <source>
        <dbReference type="ARBA" id="ARBA00055148"/>
    </source>
</evidence>
<dbReference type="OMA" id="VGTTKKC"/>
<keyword evidence="10" id="KW-1185">Reference proteome</keyword>
<reference evidence="9 10" key="1">
    <citation type="submission" date="2015-12" db="EMBL/GenBank/DDBJ databases">
        <title>The genome of Folsomia candida.</title>
        <authorList>
            <person name="Faddeeva A."/>
            <person name="Derks M.F."/>
            <person name="Anvar Y."/>
            <person name="Smit S."/>
            <person name="Van Straalen N."/>
            <person name="Roelofs D."/>
        </authorList>
    </citation>
    <scope>NUCLEOTIDE SEQUENCE [LARGE SCALE GENOMIC DNA]</scope>
    <source>
        <strain evidence="9 10">VU population</strain>
        <tissue evidence="9">Whole body</tissue>
    </source>
</reference>
<comment type="caution">
    <text evidence="9">The sequence shown here is derived from an EMBL/GenBank/DDBJ whole genome shotgun (WGS) entry which is preliminary data.</text>
</comment>
<dbReference type="Gene3D" id="1.10.10.10">
    <property type="entry name" value="Winged helix-like DNA-binding domain superfamily/Winged helix DNA-binding domain"/>
    <property type="match status" value="2"/>
</dbReference>
<dbReference type="STRING" id="158441.A0A226ETH1"/>
<gene>
    <name evidence="9" type="ORF">Fcan01_05321</name>
</gene>
<dbReference type="EMBL" id="LNIX01000002">
    <property type="protein sequence ID" value="OXA60912.1"/>
    <property type="molecule type" value="Genomic_DNA"/>
</dbReference>
<dbReference type="InterPro" id="IPR016049">
    <property type="entry name" value="RNA_pol_Rpc34-like"/>
</dbReference>
<evidence type="ECO:0000313" key="9">
    <source>
        <dbReference type="EMBL" id="OXA60912.1"/>
    </source>
</evidence>
<dbReference type="OrthoDB" id="613763at2759"/>
<dbReference type="Pfam" id="PF05158">
    <property type="entry name" value="RNA_pol_Rpc34"/>
    <property type="match status" value="1"/>
</dbReference>
<comment type="function">
    <text evidence="6 7">DNA-dependent RNA polymerase catalyzes the transcription of DNA into RNA using the four ribonucleoside triphosphates as substrates. Specific peripheric component of RNA polymerase III which synthesizes small RNAs, such as 5S rRNA and tRNAs.</text>
</comment>
<evidence type="ECO:0000256" key="3">
    <source>
        <dbReference type="ARBA" id="ARBA00022478"/>
    </source>
</evidence>
<dbReference type="PANTHER" id="PTHR12780">
    <property type="entry name" value="RNA POLYMERASE III DNA DIRECTED , 39KD SUBUNIT-RELATED"/>
    <property type="match status" value="1"/>
</dbReference>
<dbReference type="GO" id="GO:0005654">
    <property type="term" value="C:nucleoplasm"/>
    <property type="evidence" value="ECO:0007669"/>
    <property type="project" value="UniProtKB-ARBA"/>
</dbReference>